<dbReference type="EMBL" id="JASHIF010000018">
    <property type="protein sequence ID" value="MDI9861184.1"/>
    <property type="molecule type" value="Genomic_DNA"/>
</dbReference>
<sequence>MFKRLFLIVLGFVSFKATAQSSYQVIPSQNAKPWVFWYWMQGGVSKAGITADLEAMKEVGIGGAYLMPIKGPATPPVYTPAIQQLTPEWWEMVRFSMSEAKRLGLQMGMHVSDGFALAGGPWIRPEQSMQKVVSASVHVSGGKMIQQQLPLPPIKENYYEEIAVLAYPRLAEDTLSTLSIKPSITSSLPSNSGQQLIKVGNKESFKTDTKAWFQYAFDKPFTCRSIYIRTGGNTYQAHRLVVEVSNDGINFRKATQLEPPRHGWQDTDSDVTHAIPTTTAKYFRFVYDKNGSEPGAEDLDAAKWKPSLKLLELQLFAAPKIHQYESKTGEIWRMSKQSSPEQLPDNLCVPSNKIVDITKFVDKNGAIHWNAPKGLWTIVRIGHTSTGHTNATAGGGKGLECDKFSEEAVKIQFDNWFGEAQKQIGSALSKEVLRYFHVDSWECGSQNWSKNFAQEFSKRRGYSLMPYLLVYTGVPVQSRRVSEQVLFDIRQTIVDLVLEKFYGTLRKITTEKGLIFTAESIAPTMMSDGLAHYKLVDIPMGEFWLNSPTHDKPNDMLDAISAAHIYGKNIIQAEGFTTVRMAWNEHPAMLKTLQDRNYALGINKLVYHVFTHNPWINKQPGMTLDGVGLYFQRNQTWWKPAKAWVDYATRCQELLQQGKPVADIAVFTGDDLPRRSVLPDRLVGTLTGLFGDEKVALEQKRLANEGQPMRQIPAGVGNSANMADADQWVNPLRGYAYDSFSPDALKSAKVINGKVSFADGNSYALLVLPRALKLSPNTNATSEATLQKLLQLIQAGANVVISERPAVSLSKSDTRNLSALIEQIWGGKFQETHGFQVKNLGKGKVILSPIIPEDLQGLGIKRDVDVVESSGKYAKDIAWTHRKEAQKEIYFLANQQNTDRTLTYHLRMEMPFVQSYNPVTDTWNTLEAKKQNGISSVSISLPPNGSIFIIGSKKALTSNKSVGDLQKIQSFEGSWQVNFEKEKGGPSSAQLFNSLTDWSANTDTLIKYYSGTATYTKSFDWDGNNSSAIWLDLGEVANIASVRLNGKNCGVAWTAPFRVDISKALVKGKNTVEIEVSNSWHNRLIGDNRLPQNQRVTFTTAPFRLDGRPLEKAGLLGPVEILSEK</sequence>
<dbReference type="Pfam" id="PF22666">
    <property type="entry name" value="Glyco_hydro_2_N2"/>
    <property type="match status" value="1"/>
</dbReference>
<dbReference type="PANTHER" id="PTHR43817">
    <property type="entry name" value="GLYCOSYL HYDROLASE"/>
    <property type="match status" value="1"/>
</dbReference>
<keyword evidence="2 5" id="KW-0378">Hydrolase</keyword>
<dbReference type="Pfam" id="PF17132">
    <property type="entry name" value="Glyco_hydro_106"/>
    <property type="match status" value="2"/>
</dbReference>
<dbReference type="InterPro" id="IPR008979">
    <property type="entry name" value="Galactose-bd-like_sf"/>
</dbReference>
<organism evidence="5 6">
    <name type="scientific">Flectobacillus roseus</name>
    <dbReference type="NCBI Taxonomy" id="502259"/>
    <lineage>
        <taxon>Bacteria</taxon>
        <taxon>Pseudomonadati</taxon>
        <taxon>Bacteroidota</taxon>
        <taxon>Cytophagia</taxon>
        <taxon>Cytophagales</taxon>
        <taxon>Flectobacillaceae</taxon>
        <taxon>Flectobacillus</taxon>
    </lineage>
</organism>
<evidence type="ECO:0000256" key="1">
    <source>
        <dbReference type="ARBA" id="ARBA00022729"/>
    </source>
</evidence>
<feature type="signal peptide" evidence="3">
    <location>
        <begin position="1"/>
        <end position="19"/>
    </location>
</feature>
<dbReference type="SUPFAM" id="SSF49785">
    <property type="entry name" value="Galactose-binding domain-like"/>
    <property type="match status" value="2"/>
</dbReference>
<evidence type="ECO:0000259" key="4">
    <source>
        <dbReference type="Pfam" id="PF22666"/>
    </source>
</evidence>
<feature type="chain" id="PRO_5046272442" evidence="3">
    <location>
        <begin position="20"/>
        <end position="1125"/>
    </location>
</feature>
<evidence type="ECO:0000313" key="5">
    <source>
        <dbReference type="EMBL" id="MDI9861184.1"/>
    </source>
</evidence>
<protein>
    <submittedName>
        <fullName evidence="5">Glycosyl hydrolase</fullName>
    </submittedName>
</protein>
<evidence type="ECO:0000256" key="3">
    <source>
        <dbReference type="SAM" id="SignalP"/>
    </source>
</evidence>
<dbReference type="Proteomes" id="UP001236507">
    <property type="component" value="Unassembled WGS sequence"/>
</dbReference>
<feature type="domain" description="Beta-mannosidase-like galactose-binding" evidence="4">
    <location>
        <begin position="1010"/>
        <end position="1091"/>
    </location>
</feature>
<gene>
    <name evidence="5" type="ORF">QM524_18345</name>
</gene>
<evidence type="ECO:0000256" key="2">
    <source>
        <dbReference type="ARBA" id="ARBA00022801"/>
    </source>
</evidence>
<comment type="caution">
    <text evidence="5">The sequence shown here is derived from an EMBL/GenBank/DDBJ whole genome shotgun (WGS) entry which is preliminary data.</text>
</comment>
<keyword evidence="6" id="KW-1185">Reference proteome</keyword>
<proteinExistence type="predicted"/>
<accession>A0ABT6YC75</accession>
<keyword evidence="1 3" id="KW-0732">Signal</keyword>
<dbReference type="PANTHER" id="PTHR43817:SF1">
    <property type="entry name" value="HYDROLASE, FAMILY 43, PUTATIVE (AFU_ORTHOLOGUE AFUA_3G01660)-RELATED"/>
    <property type="match status" value="1"/>
</dbReference>
<evidence type="ECO:0000313" key="6">
    <source>
        <dbReference type="Proteomes" id="UP001236507"/>
    </source>
</evidence>
<reference evidence="5 6" key="1">
    <citation type="submission" date="2023-05" db="EMBL/GenBank/DDBJ databases">
        <title>Novel species of genus Flectobacillus isolated from stream in China.</title>
        <authorList>
            <person name="Lu H."/>
        </authorList>
    </citation>
    <scope>NUCLEOTIDE SEQUENCE [LARGE SCALE GENOMIC DNA]</scope>
    <source>
        <strain evidence="5 6">KCTC 42575</strain>
    </source>
</reference>
<dbReference type="InterPro" id="IPR054593">
    <property type="entry name" value="Beta-mannosidase-like_N2"/>
</dbReference>
<name>A0ABT6YC75_9BACT</name>
<dbReference type="Gene3D" id="2.60.120.260">
    <property type="entry name" value="Galactose-binding domain-like"/>
    <property type="match status" value="2"/>
</dbReference>
<dbReference type="NCBIfam" id="NF045579">
    <property type="entry name" value="rhamnoside_JR"/>
    <property type="match status" value="1"/>
</dbReference>
<dbReference type="GO" id="GO:0016787">
    <property type="term" value="F:hydrolase activity"/>
    <property type="evidence" value="ECO:0007669"/>
    <property type="project" value="UniProtKB-KW"/>
</dbReference>
<dbReference type="RefSeq" id="WP_283345675.1">
    <property type="nucleotide sequence ID" value="NZ_JASHIF010000018.1"/>
</dbReference>